<organism evidence="1 2">
    <name type="scientific">Pseudomonas azerbaijanoccidentalis</name>
    <dbReference type="NCBI Taxonomy" id="2842347"/>
    <lineage>
        <taxon>Bacteria</taxon>
        <taxon>Pseudomonadati</taxon>
        <taxon>Pseudomonadota</taxon>
        <taxon>Gammaproteobacteria</taxon>
        <taxon>Pseudomonadales</taxon>
        <taxon>Pseudomonadaceae</taxon>
        <taxon>Pseudomonas</taxon>
    </lineage>
</organism>
<reference evidence="1" key="1">
    <citation type="submission" date="2021-06" db="EMBL/GenBank/DDBJ databases">
        <title>Updating the genus Pseudomonas: Description of 43 new species and partition of the Pseudomonas putida group.</title>
        <authorList>
            <person name="Girard L."/>
            <person name="Lood C."/>
            <person name="Vandamme P."/>
            <person name="Rokni-Zadeh H."/>
            <person name="Van Noort V."/>
            <person name="Hofte M."/>
            <person name="Lavigne R."/>
            <person name="De Mot R."/>
        </authorList>
    </citation>
    <scope>NUCLEOTIDE SEQUENCE</scope>
    <source>
        <strain evidence="1">SWRI74</strain>
    </source>
</reference>
<dbReference type="EMBL" id="JAHSTU010000005">
    <property type="protein sequence ID" value="MBV4522167.1"/>
    <property type="molecule type" value="Genomic_DNA"/>
</dbReference>
<accession>A0ABS6QTA3</accession>
<protein>
    <submittedName>
        <fullName evidence="1">Uncharacterized protein</fullName>
    </submittedName>
</protein>
<gene>
    <name evidence="1" type="ORF">KVG88_19070</name>
</gene>
<dbReference type="RefSeq" id="WP_217872406.1">
    <property type="nucleotide sequence ID" value="NZ_JAHSTU010000005.1"/>
</dbReference>
<comment type="caution">
    <text evidence="1">The sequence shown here is derived from an EMBL/GenBank/DDBJ whole genome shotgun (WGS) entry which is preliminary data.</text>
</comment>
<dbReference type="Proteomes" id="UP001049200">
    <property type="component" value="Unassembled WGS sequence"/>
</dbReference>
<name>A0ABS6QTA3_9PSED</name>
<proteinExistence type="predicted"/>
<sequence length="73" mass="7991">MAKITITFEDCRDEQGKPSVNVDMAGVPTTAFGQHIQTAAVRMYRTVFDLVAGERILGSIPACRLQPSTQTLH</sequence>
<keyword evidence="2" id="KW-1185">Reference proteome</keyword>
<evidence type="ECO:0000313" key="2">
    <source>
        <dbReference type="Proteomes" id="UP001049200"/>
    </source>
</evidence>
<evidence type="ECO:0000313" key="1">
    <source>
        <dbReference type="EMBL" id="MBV4522167.1"/>
    </source>
</evidence>